<dbReference type="InterPro" id="IPR001638">
    <property type="entry name" value="Solute-binding_3/MltF_N"/>
</dbReference>
<dbReference type="HOGENOM" id="CLU_019602_18_5_4"/>
<dbReference type="GO" id="GO:0016020">
    <property type="term" value="C:membrane"/>
    <property type="evidence" value="ECO:0007669"/>
    <property type="project" value="InterPro"/>
</dbReference>
<feature type="domain" description="Solute-binding protein family 3/N-terminal" evidence="6">
    <location>
        <begin position="54"/>
        <end position="274"/>
    </location>
</feature>
<sequence length="280" mass="30393">MMTAICHYPPRGKTMKLSLLRKWLAAALVGGALGAAAVAAPAADLLDQVKEHGTLRIGLEGTYPPFNFRDAHGELVGYDVDVAKAIALRLGVKPEFITTEWSGIIAGLQAGKFDVIVNQVGITPVRQQTFDFSQPYTYSVAQLIQRKDDSRQFKSLDNLKGKKLGVSLGSNYNDMAKSVPGIEVKTYPGAPEYLRDLAAGRIDAALNDRLMLAYLIKTNALPLRPSSTLGQQEKVGIPFKKGNPKFAKAIDDAIAQLKADGTLPKISDKWFGLDVTRPLK</sequence>
<evidence type="ECO:0000259" key="6">
    <source>
        <dbReference type="SMART" id="SM00062"/>
    </source>
</evidence>
<dbReference type="eggNOG" id="COG0834">
    <property type="taxonomic scope" value="Bacteria"/>
</dbReference>
<dbReference type="PANTHER" id="PTHR35936:SF35">
    <property type="entry name" value="L-CYSTINE-BINDING PROTEIN TCYJ"/>
    <property type="match status" value="1"/>
</dbReference>
<dbReference type="Gene3D" id="3.40.190.10">
    <property type="entry name" value="Periplasmic binding protein-like II"/>
    <property type="match status" value="2"/>
</dbReference>
<reference evidence="8 9" key="1">
    <citation type="journal article" date="2011" name="J. Bacteriol.">
        <title>Complete genome sequence of Burkholderia rhizoxinica, an endosymbiont of Rhizopus microsporus.</title>
        <authorList>
            <person name="Lackner G."/>
            <person name="Moebius N."/>
            <person name="Partida-Martinez L."/>
            <person name="Hertweck C."/>
        </authorList>
    </citation>
    <scope>NUCLEOTIDE SEQUENCE [LARGE SCALE GENOMIC DNA]</scope>
    <source>
        <strain evidence="9">DSM 19002 / CIP 109453 / HKI 454</strain>
    </source>
</reference>
<dbReference type="PROSITE" id="PS01039">
    <property type="entry name" value="SBP_BACTERIAL_3"/>
    <property type="match status" value="1"/>
</dbReference>
<protein>
    <submittedName>
        <fullName evidence="8">Cystine-binding protein</fullName>
    </submittedName>
</protein>
<organism evidence="8 9">
    <name type="scientific">Mycetohabitans rhizoxinica (strain DSM 19002 / CIP 109453 / HKI 454)</name>
    <name type="common">Paraburkholderia rhizoxinica</name>
    <dbReference type="NCBI Taxonomy" id="882378"/>
    <lineage>
        <taxon>Bacteria</taxon>
        <taxon>Pseudomonadati</taxon>
        <taxon>Pseudomonadota</taxon>
        <taxon>Betaproteobacteria</taxon>
        <taxon>Burkholderiales</taxon>
        <taxon>Burkholderiaceae</taxon>
        <taxon>Mycetohabitans</taxon>
    </lineage>
</organism>
<evidence type="ECO:0000256" key="4">
    <source>
        <dbReference type="RuleBase" id="RU003744"/>
    </source>
</evidence>
<dbReference type="SUPFAM" id="SSF53850">
    <property type="entry name" value="Periplasmic binding protein-like II"/>
    <property type="match status" value="1"/>
</dbReference>
<evidence type="ECO:0000259" key="7">
    <source>
        <dbReference type="SMART" id="SM00079"/>
    </source>
</evidence>
<feature type="domain" description="Ionotropic glutamate receptor C-terminal" evidence="7">
    <location>
        <begin position="54"/>
        <end position="273"/>
    </location>
</feature>
<evidence type="ECO:0000256" key="1">
    <source>
        <dbReference type="ARBA" id="ARBA00004196"/>
    </source>
</evidence>
<feature type="chain" id="PRO_5003193887" evidence="5">
    <location>
        <begin position="43"/>
        <end position="280"/>
    </location>
</feature>
<dbReference type="GO" id="GO:0030313">
    <property type="term" value="C:cell envelope"/>
    <property type="evidence" value="ECO:0007669"/>
    <property type="project" value="UniProtKB-SubCell"/>
</dbReference>
<dbReference type="SMART" id="SM00062">
    <property type="entry name" value="PBPb"/>
    <property type="match status" value="1"/>
</dbReference>
<dbReference type="InterPro" id="IPR001320">
    <property type="entry name" value="Iontro_rcpt_C"/>
</dbReference>
<comment type="subcellular location">
    <subcellularLocation>
        <location evidence="1">Cell envelope</location>
    </subcellularLocation>
</comment>
<dbReference type="KEGG" id="brh:RBRH_03885"/>
<keyword evidence="3 5" id="KW-0732">Signal</keyword>
<dbReference type="PANTHER" id="PTHR35936">
    <property type="entry name" value="MEMBRANE-BOUND LYTIC MUREIN TRANSGLYCOSYLASE F"/>
    <property type="match status" value="1"/>
</dbReference>
<dbReference type="EMBL" id="FR687359">
    <property type="protein sequence ID" value="CBW75358.1"/>
    <property type="molecule type" value="Genomic_DNA"/>
</dbReference>
<evidence type="ECO:0000256" key="2">
    <source>
        <dbReference type="ARBA" id="ARBA00010333"/>
    </source>
</evidence>
<comment type="similarity">
    <text evidence="2 4">Belongs to the bacterial solute-binding protein 3 family.</text>
</comment>
<accession>E5ARX6</accession>
<gene>
    <name evidence="8" type="ordered locus">RBRH_03885</name>
</gene>
<evidence type="ECO:0000313" key="8">
    <source>
        <dbReference type="EMBL" id="CBW75358.1"/>
    </source>
</evidence>
<dbReference type="Proteomes" id="UP000007437">
    <property type="component" value="Chromosome"/>
</dbReference>
<dbReference type="AlphaFoldDB" id="E5ARX6"/>
<evidence type="ECO:0000256" key="5">
    <source>
        <dbReference type="SAM" id="SignalP"/>
    </source>
</evidence>
<dbReference type="GO" id="GO:0015276">
    <property type="term" value="F:ligand-gated monoatomic ion channel activity"/>
    <property type="evidence" value="ECO:0007669"/>
    <property type="project" value="InterPro"/>
</dbReference>
<proteinExistence type="inferred from homology"/>
<dbReference type="CDD" id="cd13712">
    <property type="entry name" value="PBP2_FliY"/>
    <property type="match status" value="1"/>
</dbReference>
<evidence type="ECO:0000313" key="9">
    <source>
        <dbReference type="Proteomes" id="UP000007437"/>
    </source>
</evidence>
<feature type="signal peptide" evidence="5">
    <location>
        <begin position="1"/>
        <end position="42"/>
    </location>
</feature>
<name>E5ARX6_MYCRK</name>
<dbReference type="STRING" id="882378.RBRH_03885"/>
<dbReference type="SMART" id="SM00079">
    <property type="entry name" value="PBPe"/>
    <property type="match status" value="1"/>
</dbReference>
<dbReference type="Pfam" id="PF00497">
    <property type="entry name" value="SBP_bac_3"/>
    <property type="match status" value="1"/>
</dbReference>
<evidence type="ECO:0000256" key="3">
    <source>
        <dbReference type="ARBA" id="ARBA00022729"/>
    </source>
</evidence>
<dbReference type="InterPro" id="IPR018313">
    <property type="entry name" value="SBP_3_CS"/>
</dbReference>